<evidence type="ECO:0000313" key="2">
    <source>
        <dbReference type="Proteomes" id="UP001148629"/>
    </source>
</evidence>
<keyword evidence="2" id="KW-1185">Reference proteome</keyword>
<gene>
    <name evidence="1" type="ORF">NM208_g9048</name>
</gene>
<evidence type="ECO:0000313" key="1">
    <source>
        <dbReference type="EMBL" id="KAJ3531065.1"/>
    </source>
</evidence>
<organism evidence="1 2">
    <name type="scientific">Fusarium decemcellulare</name>
    <dbReference type="NCBI Taxonomy" id="57161"/>
    <lineage>
        <taxon>Eukaryota</taxon>
        <taxon>Fungi</taxon>
        <taxon>Dikarya</taxon>
        <taxon>Ascomycota</taxon>
        <taxon>Pezizomycotina</taxon>
        <taxon>Sordariomycetes</taxon>
        <taxon>Hypocreomycetidae</taxon>
        <taxon>Hypocreales</taxon>
        <taxon>Nectriaceae</taxon>
        <taxon>Fusarium</taxon>
        <taxon>Fusarium decemcellulare species complex</taxon>
    </lineage>
</organism>
<dbReference type="Proteomes" id="UP001148629">
    <property type="component" value="Unassembled WGS sequence"/>
</dbReference>
<comment type="caution">
    <text evidence="1">The sequence shown here is derived from an EMBL/GenBank/DDBJ whole genome shotgun (WGS) entry which is preliminary data.</text>
</comment>
<sequence>MKVTIDRPWFNAQLLGQTEEFMHFNAAKISAGKPEDVHDRLDKGQPVDGANYLLPSWASAFIVVKDVHIIMSSASTFEDSEISDMQKSSASGGGFLCFSASKSSSSSDHREAFSMKNTNKDISIRIPAPQILGWISQLAPEDLSKQDYVPFDANEFIKPPPFSGTVTA</sequence>
<proteinExistence type="predicted"/>
<protein>
    <submittedName>
        <fullName evidence="1">Uncharacterized protein</fullName>
    </submittedName>
</protein>
<dbReference type="EMBL" id="JANRMS010001100">
    <property type="protein sequence ID" value="KAJ3531065.1"/>
    <property type="molecule type" value="Genomic_DNA"/>
</dbReference>
<accession>A0ACC1S393</accession>
<name>A0ACC1S393_9HYPO</name>
<reference evidence="1" key="1">
    <citation type="submission" date="2022-08" db="EMBL/GenBank/DDBJ databases">
        <title>Genome Sequence of Fusarium decemcellulare.</title>
        <authorList>
            <person name="Buettner E."/>
        </authorList>
    </citation>
    <scope>NUCLEOTIDE SEQUENCE</scope>
    <source>
        <strain evidence="1">Babe19</strain>
    </source>
</reference>